<sequence>MKKIFCAISTLGLISSFLVSPAFANENTDIPEGKVNQILEESGYDIETLEEMEFTDKQEIATAILKDPSLVESSNTLLTIDNISTLEYFTNTEDSELIQEGYGEEEINNIRDKIDYIDNLSKNEVKDKYNVSSSEYKMIKKAIETNPEYEVNDDSGEKTVTTSGSIATSKMSFGMTKVNNSTSKAPSYNITVTYNWKSPYFVDSFSDNIGIAWGGGLNSKNISSTAKYYAGNWYTGKYNSLKYTKSWSKSETPNKGIVFSTAQARAVATQQNKTGTIKATLYQTKFKGYDTKVISQFAHKIVTVSNITISGTPSITIGTGFDKSAQKASTIKY</sequence>
<protein>
    <submittedName>
        <fullName evidence="2">Uncharacterized protein</fullName>
    </submittedName>
</protein>
<name>A0AAW9NDA8_9BACI</name>
<dbReference type="RefSeq" id="WP_134784838.1">
    <property type="nucleotide sequence ID" value="NZ_JARNBH010000008.1"/>
</dbReference>
<comment type="caution">
    <text evidence="2">The sequence shown here is derived from an EMBL/GenBank/DDBJ whole genome shotgun (WGS) entry which is preliminary data.</text>
</comment>
<gene>
    <name evidence="2" type="ORF">P4706_08765</name>
</gene>
<dbReference type="Proteomes" id="UP001307168">
    <property type="component" value="Unassembled WGS sequence"/>
</dbReference>
<feature type="signal peptide" evidence="1">
    <location>
        <begin position="1"/>
        <end position="24"/>
    </location>
</feature>
<dbReference type="AlphaFoldDB" id="A0AAW9NDA8"/>
<reference evidence="2 3" key="1">
    <citation type="submission" date="2023-03" db="EMBL/GenBank/DDBJ databases">
        <title>Bacillus Genome Sequencing.</title>
        <authorList>
            <person name="Dunlap C."/>
        </authorList>
    </citation>
    <scope>NUCLEOTIDE SEQUENCE [LARGE SCALE GENOMIC DNA]</scope>
    <source>
        <strain evidence="2 3">B-41290</strain>
    </source>
</reference>
<accession>A0AAW9NDA8</accession>
<evidence type="ECO:0000256" key="1">
    <source>
        <dbReference type="SAM" id="SignalP"/>
    </source>
</evidence>
<feature type="chain" id="PRO_5043970498" evidence="1">
    <location>
        <begin position="25"/>
        <end position="333"/>
    </location>
</feature>
<evidence type="ECO:0000313" key="3">
    <source>
        <dbReference type="Proteomes" id="UP001307168"/>
    </source>
</evidence>
<proteinExistence type="predicted"/>
<dbReference type="EMBL" id="JARNBH010000008">
    <property type="protein sequence ID" value="MEC0273165.1"/>
    <property type="molecule type" value="Genomic_DNA"/>
</dbReference>
<keyword evidence="3" id="KW-1185">Reference proteome</keyword>
<organism evidence="2 3">
    <name type="scientific">Peribacillus castrilensis</name>
    <dbReference type="NCBI Taxonomy" id="2897690"/>
    <lineage>
        <taxon>Bacteria</taxon>
        <taxon>Bacillati</taxon>
        <taxon>Bacillota</taxon>
        <taxon>Bacilli</taxon>
        <taxon>Bacillales</taxon>
        <taxon>Bacillaceae</taxon>
        <taxon>Peribacillus</taxon>
    </lineage>
</organism>
<evidence type="ECO:0000313" key="2">
    <source>
        <dbReference type="EMBL" id="MEC0273165.1"/>
    </source>
</evidence>
<keyword evidence="1" id="KW-0732">Signal</keyword>